<reference evidence="1" key="1">
    <citation type="submission" date="2015-12" db="EMBL/GenBank/DDBJ databases">
        <title>Update maize B73 reference genome by single molecule sequencing technologies.</title>
        <authorList>
            <consortium name="Maize Genome Sequencing Project"/>
            <person name="Ware D."/>
        </authorList>
    </citation>
    <scope>NUCLEOTIDE SEQUENCE</scope>
    <source>
        <tissue evidence="1">Seedling</tissue>
    </source>
</reference>
<sequence>MCTVARRWHDRSRT</sequence>
<accession>A0A1D6G0P6</accession>
<evidence type="ECO:0000313" key="1">
    <source>
        <dbReference type="EMBL" id="AQK97040.1"/>
    </source>
</evidence>
<proteinExistence type="predicted"/>
<protein>
    <submittedName>
        <fullName evidence="1">Uncharacterized protein</fullName>
    </submittedName>
</protein>
<organism evidence="1">
    <name type="scientific">Zea mays</name>
    <name type="common">Maize</name>
    <dbReference type="NCBI Taxonomy" id="4577"/>
    <lineage>
        <taxon>Eukaryota</taxon>
        <taxon>Viridiplantae</taxon>
        <taxon>Streptophyta</taxon>
        <taxon>Embryophyta</taxon>
        <taxon>Tracheophyta</taxon>
        <taxon>Spermatophyta</taxon>
        <taxon>Magnoliopsida</taxon>
        <taxon>Liliopsida</taxon>
        <taxon>Poales</taxon>
        <taxon>Poaceae</taxon>
        <taxon>PACMAD clade</taxon>
        <taxon>Panicoideae</taxon>
        <taxon>Andropogonodae</taxon>
        <taxon>Andropogoneae</taxon>
        <taxon>Tripsacinae</taxon>
        <taxon>Zea</taxon>
    </lineage>
</organism>
<dbReference type="EMBL" id="CM000784">
    <property type="protein sequence ID" value="AQK97040.1"/>
    <property type="molecule type" value="Genomic_DNA"/>
</dbReference>
<feature type="non-terminal residue" evidence="1">
    <location>
        <position position="14"/>
    </location>
</feature>
<gene>
    <name evidence="1" type="ORF">ZEAMMB73_Zm00001d011488</name>
</gene>
<name>A0A1D6G0P6_MAIZE</name>
<dbReference type="InParanoid" id="A0A1D6G0P6"/>